<gene>
    <name evidence="2" type="ORF">LVIROSA_LOCUS239</name>
</gene>
<evidence type="ECO:0000256" key="1">
    <source>
        <dbReference type="SAM" id="MobiDB-lite"/>
    </source>
</evidence>
<comment type="caution">
    <text evidence="2">The sequence shown here is derived from an EMBL/GenBank/DDBJ whole genome shotgun (WGS) entry which is preliminary data.</text>
</comment>
<feature type="region of interest" description="Disordered" evidence="1">
    <location>
        <begin position="1"/>
        <end position="24"/>
    </location>
</feature>
<evidence type="ECO:0000313" key="3">
    <source>
        <dbReference type="Proteomes" id="UP001157418"/>
    </source>
</evidence>
<proteinExistence type="predicted"/>
<sequence>MAELRGCKGNKRSRETRRERETVGRKGKEALVCCFCSFIEDGDHVDQTINRVLSKEQVKATTNGLEGHKKGSLKLDANVLTKHMWK</sequence>
<dbReference type="EMBL" id="CAKMRJ010000001">
    <property type="protein sequence ID" value="CAH1412207.1"/>
    <property type="molecule type" value="Genomic_DNA"/>
</dbReference>
<evidence type="ECO:0000313" key="2">
    <source>
        <dbReference type="EMBL" id="CAH1412207.1"/>
    </source>
</evidence>
<accession>A0AAU9LCY2</accession>
<dbReference type="AlphaFoldDB" id="A0AAU9LCY2"/>
<dbReference type="Proteomes" id="UP001157418">
    <property type="component" value="Unassembled WGS sequence"/>
</dbReference>
<reference evidence="2 3" key="1">
    <citation type="submission" date="2022-01" db="EMBL/GenBank/DDBJ databases">
        <authorList>
            <person name="Xiong W."/>
            <person name="Schranz E."/>
        </authorList>
    </citation>
    <scope>NUCLEOTIDE SEQUENCE [LARGE SCALE GENOMIC DNA]</scope>
</reference>
<keyword evidence="3" id="KW-1185">Reference proteome</keyword>
<name>A0AAU9LCY2_9ASTR</name>
<protein>
    <submittedName>
        <fullName evidence="2">Uncharacterized protein</fullName>
    </submittedName>
</protein>
<feature type="compositionally biased region" description="Basic and acidic residues" evidence="1">
    <location>
        <begin position="12"/>
        <end position="24"/>
    </location>
</feature>
<organism evidence="2 3">
    <name type="scientific">Lactuca virosa</name>
    <dbReference type="NCBI Taxonomy" id="75947"/>
    <lineage>
        <taxon>Eukaryota</taxon>
        <taxon>Viridiplantae</taxon>
        <taxon>Streptophyta</taxon>
        <taxon>Embryophyta</taxon>
        <taxon>Tracheophyta</taxon>
        <taxon>Spermatophyta</taxon>
        <taxon>Magnoliopsida</taxon>
        <taxon>eudicotyledons</taxon>
        <taxon>Gunneridae</taxon>
        <taxon>Pentapetalae</taxon>
        <taxon>asterids</taxon>
        <taxon>campanulids</taxon>
        <taxon>Asterales</taxon>
        <taxon>Asteraceae</taxon>
        <taxon>Cichorioideae</taxon>
        <taxon>Cichorieae</taxon>
        <taxon>Lactucinae</taxon>
        <taxon>Lactuca</taxon>
    </lineage>
</organism>